<dbReference type="AlphaFoldDB" id="A0A915DQU2"/>
<keyword evidence="3" id="KW-1185">Reference proteome</keyword>
<dbReference type="GO" id="GO:0008430">
    <property type="term" value="F:selenium binding"/>
    <property type="evidence" value="ECO:0007669"/>
    <property type="project" value="InterPro"/>
</dbReference>
<organism evidence="3 4">
    <name type="scientific">Ditylenchus dipsaci</name>
    <dbReference type="NCBI Taxonomy" id="166011"/>
    <lineage>
        <taxon>Eukaryota</taxon>
        <taxon>Metazoa</taxon>
        <taxon>Ecdysozoa</taxon>
        <taxon>Nematoda</taxon>
        <taxon>Chromadorea</taxon>
        <taxon>Rhabditida</taxon>
        <taxon>Tylenchina</taxon>
        <taxon>Tylenchomorpha</taxon>
        <taxon>Sphaerularioidea</taxon>
        <taxon>Anguinidae</taxon>
        <taxon>Anguininae</taxon>
        <taxon>Ditylenchus</taxon>
    </lineage>
</organism>
<name>A0A915DQU2_9BILA</name>
<dbReference type="Pfam" id="PF05694">
    <property type="entry name" value="SBP56"/>
    <property type="match status" value="3"/>
</dbReference>
<accession>A0A915DQU2</accession>
<comment type="similarity">
    <text evidence="1">Belongs to the selenium-binding protein family.</text>
</comment>
<evidence type="ECO:0000313" key="4">
    <source>
        <dbReference type="WBParaSite" id="jg21949"/>
    </source>
</evidence>
<sequence>MNQSDTKCKSCCDCGPGYASPQDAFLNGPREKGLFVTCPNVSVPKKPDAIVTVDVDPESSTYCKVISKVALLHVGDEAHHTGWNACSSCFNDTEKKRHFLVVPCLASELLEHNLSTPHTSHCLGDGNIMISTLGDKNGEGQGNFALPRCNVMISTEWGAPNKFRKGFDPLDAAAGNYGHTVHIWDWEKRTIKQSIPLEKPQGMLPFEIRFLHEPTKCHAFMCTALGSALYHLYRDNAKKDFKCRLAAEIPSKTVLNWQLPLPEMPGLCTDIIISMDDRYLYMSQWLHGDIRQYDISDPFNVKQVGQCFLGGSIHTETTVTVVADKELECQPPPLILKDGKRMLGGPQMLQLSLDGKRLYVTNSLFSVYDKQFFPEMAKQGSTMLQLDVDTENGGIKLNRNFQVDFSDLEDGPYLAHEMRYPGVADLRDLGSHLGFEMRYYAARST</sequence>
<protein>
    <submittedName>
        <fullName evidence="4">Methanethiol oxidase</fullName>
    </submittedName>
</protein>
<proteinExistence type="inferred from homology"/>
<dbReference type="Proteomes" id="UP000887574">
    <property type="component" value="Unplaced"/>
</dbReference>
<dbReference type="SUPFAM" id="SSF50969">
    <property type="entry name" value="YVTN repeat-like/Quinoprotein amine dehydrogenase"/>
    <property type="match status" value="1"/>
</dbReference>
<keyword evidence="2" id="KW-0711">Selenium</keyword>
<dbReference type="WBParaSite" id="jg21949">
    <property type="protein sequence ID" value="jg21949"/>
    <property type="gene ID" value="jg21949"/>
</dbReference>
<reference evidence="4" key="1">
    <citation type="submission" date="2022-11" db="UniProtKB">
        <authorList>
            <consortium name="WormBaseParasite"/>
        </authorList>
    </citation>
    <scope>IDENTIFICATION</scope>
</reference>
<evidence type="ECO:0000256" key="2">
    <source>
        <dbReference type="ARBA" id="ARBA00023266"/>
    </source>
</evidence>
<dbReference type="PANTHER" id="PTHR23300:SF0">
    <property type="entry name" value="METHANETHIOL OXIDASE"/>
    <property type="match status" value="1"/>
</dbReference>
<dbReference type="InterPro" id="IPR011044">
    <property type="entry name" value="Quino_amine_DH_bsu"/>
</dbReference>
<dbReference type="InterPro" id="IPR008826">
    <property type="entry name" value="Se-bd"/>
</dbReference>
<evidence type="ECO:0000313" key="3">
    <source>
        <dbReference type="Proteomes" id="UP000887574"/>
    </source>
</evidence>
<dbReference type="PANTHER" id="PTHR23300">
    <property type="entry name" value="METHANETHIOL OXIDASE"/>
    <property type="match status" value="1"/>
</dbReference>
<evidence type="ECO:0000256" key="1">
    <source>
        <dbReference type="ARBA" id="ARBA00005606"/>
    </source>
</evidence>